<dbReference type="RefSeq" id="WP_163455589.1">
    <property type="nucleotide sequence ID" value="NZ_JAAGOH010000001.1"/>
</dbReference>
<proteinExistence type="predicted"/>
<keyword evidence="2" id="KW-1185">Reference proteome</keyword>
<reference evidence="1 2" key="1">
    <citation type="submission" date="2020-02" db="EMBL/GenBank/DDBJ databases">
        <title>Ideonella bacterium strain TBM-1.</title>
        <authorList>
            <person name="Chen W.-M."/>
        </authorList>
    </citation>
    <scope>NUCLEOTIDE SEQUENCE [LARGE SCALE GENOMIC DNA]</scope>
    <source>
        <strain evidence="1 2">TBM-1</strain>
    </source>
</reference>
<dbReference type="Proteomes" id="UP000484255">
    <property type="component" value="Unassembled WGS sequence"/>
</dbReference>
<evidence type="ECO:0000313" key="2">
    <source>
        <dbReference type="Proteomes" id="UP000484255"/>
    </source>
</evidence>
<dbReference type="EMBL" id="JAAGOH010000001">
    <property type="protein sequence ID" value="NDY89735.1"/>
    <property type="molecule type" value="Genomic_DNA"/>
</dbReference>
<gene>
    <name evidence="1" type="ORF">G3A44_00845</name>
</gene>
<accession>A0A7C9PEH4</accession>
<protein>
    <submittedName>
        <fullName evidence="1">Uncharacterized protein</fullName>
    </submittedName>
</protein>
<evidence type="ECO:0000313" key="1">
    <source>
        <dbReference type="EMBL" id="NDY89735.1"/>
    </source>
</evidence>
<comment type="caution">
    <text evidence="1">The sequence shown here is derived from an EMBL/GenBank/DDBJ whole genome shotgun (WGS) entry which is preliminary data.</text>
</comment>
<name>A0A7C9PEH4_9BURK</name>
<sequence>MRESHAADAREEALKAIFSEVFSAMIRPSLTAVESQAIPHRAHMSVLRQAITADGLAFDRPGAEEAYTRQLYRQWKARNPRRGLHMLTQYLQMLWPDMWECAQLWHDAAKAYPSGLALTPAAGRWLTSRVLVQINGDDASGADLLQTRGSLRSLLAARFLLLVALLRKAEREVGIATLYRAVDVYSAPSIIARN</sequence>
<organism evidence="1 2">
    <name type="scientific">Ideonella livida</name>
    <dbReference type="NCBI Taxonomy" id="2707176"/>
    <lineage>
        <taxon>Bacteria</taxon>
        <taxon>Pseudomonadati</taxon>
        <taxon>Pseudomonadota</taxon>
        <taxon>Betaproteobacteria</taxon>
        <taxon>Burkholderiales</taxon>
        <taxon>Sphaerotilaceae</taxon>
        <taxon>Ideonella</taxon>
    </lineage>
</organism>
<dbReference type="AlphaFoldDB" id="A0A7C9PEH4"/>